<reference evidence="2" key="1">
    <citation type="journal article" date="2024" name="Proc. Natl. Acad. Sci. U.S.A.">
        <title>Extraordinary preservation of gene collinearity over three hundred million years revealed in homosporous lycophytes.</title>
        <authorList>
            <person name="Li C."/>
            <person name="Wickell D."/>
            <person name="Kuo L.Y."/>
            <person name="Chen X."/>
            <person name="Nie B."/>
            <person name="Liao X."/>
            <person name="Peng D."/>
            <person name="Ji J."/>
            <person name="Jenkins J."/>
            <person name="Williams M."/>
            <person name="Shu S."/>
            <person name="Plott C."/>
            <person name="Barry K."/>
            <person name="Rajasekar S."/>
            <person name="Grimwood J."/>
            <person name="Han X."/>
            <person name="Sun S."/>
            <person name="Hou Z."/>
            <person name="He W."/>
            <person name="Dai G."/>
            <person name="Sun C."/>
            <person name="Schmutz J."/>
            <person name="Leebens-Mack J.H."/>
            <person name="Li F.W."/>
            <person name="Wang L."/>
        </authorList>
    </citation>
    <scope>NUCLEOTIDE SEQUENCE [LARGE SCALE GENOMIC DNA]</scope>
    <source>
        <strain evidence="2">cv. PW_Plant_1</strain>
    </source>
</reference>
<evidence type="ECO:0000313" key="2">
    <source>
        <dbReference type="Proteomes" id="UP001162992"/>
    </source>
</evidence>
<name>A0ACC2BQR8_DIPCM</name>
<protein>
    <submittedName>
        <fullName evidence="1">Uncharacterized protein</fullName>
    </submittedName>
</protein>
<sequence length="315" mass="35459">MKERRQSGASEAPYGKMAPQQRPPSRPRRRRERNAGGILAGMFMGLRGAIFCAGFSVLSVSLIVWAFFWPHDAAGKIRAISPLPVPKVLDLAQFQGKHKESLFWGTYRPHLYFGIRSRTPKSLLAGLMWLGVKDGRHVLRHVCEDSDNLSQFGWLRHDGSTYGRQKIVDQEIVLSTYFLKSWDQESGYGGDWSVRIKVESASKVITESRDASSIFFYVVNEDGGAVNILGKDSLSKGQVPFATGHDVEYGNWELHLKKKTEAQVNFAGIHTSFMHNLTQLVWRKLEIQGRSTGRLQLSDDSQKLANMAIFQVAFV</sequence>
<evidence type="ECO:0000313" key="1">
    <source>
        <dbReference type="EMBL" id="KAJ7532113.1"/>
    </source>
</evidence>
<keyword evidence="2" id="KW-1185">Reference proteome</keyword>
<organism evidence="1 2">
    <name type="scientific">Diphasiastrum complanatum</name>
    <name type="common">Issler's clubmoss</name>
    <name type="synonym">Lycopodium complanatum</name>
    <dbReference type="NCBI Taxonomy" id="34168"/>
    <lineage>
        <taxon>Eukaryota</taxon>
        <taxon>Viridiplantae</taxon>
        <taxon>Streptophyta</taxon>
        <taxon>Embryophyta</taxon>
        <taxon>Tracheophyta</taxon>
        <taxon>Lycopodiopsida</taxon>
        <taxon>Lycopodiales</taxon>
        <taxon>Lycopodiaceae</taxon>
        <taxon>Lycopodioideae</taxon>
        <taxon>Diphasiastrum</taxon>
    </lineage>
</organism>
<dbReference type="EMBL" id="CM055105">
    <property type="protein sequence ID" value="KAJ7532113.1"/>
    <property type="molecule type" value="Genomic_DNA"/>
</dbReference>
<gene>
    <name evidence="1" type="ORF">O6H91_14G072800</name>
</gene>
<comment type="caution">
    <text evidence="1">The sequence shown here is derived from an EMBL/GenBank/DDBJ whole genome shotgun (WGS) entry which is preliminary data.</text>
</comment>
<accession>A0ACC2BQR8</accession>
<dbReference type="Proteomes" id="UP001162992">
    <property type="component" value="Chromosome 14"/>
</dbReference>
<proteinExistence type="predicted"/>